<proteinExistence type="predicted"/>
<dbReference type="RefSeq" id="WP_075741744.1">
    <property type="nucleotide sequence ID" value="NZ_CP016076.1"/>
</dbReference>
<evidence type="ECO:0000313" key="3">
    <source>
        <dbReference type="Proteomes" id="UP000185511"/>
    </source>
</evidence>
<dbReference type="InterPro" id="IPR011990">
    <property type="entry name" value="TPR-like_helical_dom_sf"/>
</dbReference>
<dbReference type="GO" id="GO:0043531">
    <property type="term" value="F:ADP binding"/>
    <property type="evidence" value="ECO:0007669"/>
    <property type="project" value="InterPro"/>
</dbReference>
<sequence>MGGAWSDRSGRDPAVGNHAADVGGSVVQVGTVHGDVTWLLPTEQRPVPHQIPAGPGRFVNRVAELSAVDELLRDAGADSTWIIVLTGLAGVGKSALARRWARDAGDRYPGGQLYIDYSTRRTEAGTAVGDALAECLRGLGVHREHIPAELAERTALFRTRTATQPVLVLLDDVTEAAHVEPLVPNSPGSAVVVTSNARLTEADFETDARMVVLDPLDDAGGAELLTRFCGEERIGREPSASTALVRLCGGLPIALRVAAARLTARPHATVASLVAELADERRRLRALSSRGERTVSTVFDHAYRSLPAEAALVYRRLGLLPGPDASVDTAALAADVDESTARSALAVLVDANLVTEEPGERYRLHDLVRLHARERAAGEEPASARAELLDRLVGQRLGLVAAADRAVMGARTRIADHEALLTDVDDPFTGPRGAALALDWLTGERACLLALLRAVAEQGWDERTWQLAEAMVPLYLHRRYLADWIEASDLGATAARRAGHPAAEARLRSLVSRAYTELSEHDRAGAELDTALRLAEQAGRPALLASVWEFIGRHRDVVDPPGALTAYRRSIELNEQAGESRGAALGAYFLGCALAAADRPADALAELRRAADQLAALGDRRMVGRVLIALGSLHRLLGEHDTAAEELGEAVELFEERGAIHYEAQARRALADLAETRGDRQGARAQLSRVLAVEVETGGPAVAELRERLAALED</sequence>
<dbReference type="InterPro" id="IPR027417">
    <property type="entry name" value="P-loop_NTPase"/>
</dbReference>
<protein>
    <submittedName>
        <fullName evidence="2">NB-ARC domain-containing protein</fullName>
    </submittedName>
</protein>
<dbReference type="KEGG" id="acad:UA74_20610"/>
<name>A0AAC9PTK8_9PSEU</name>
<keyword evidence="3" id="KW-1185">Reference proteome</keyword>
<dbReference type="Gene3D" id="3.40.50.300">
    <property type="entry name" value="P-loop containing nucleotide triphosphate hydrolases"/>
    <property type="match status" value="1"/>
</dbReference>
<organism evidence="2 3">
    <name type="scientific">Actinoalloteichus fjordicus</name>
    <dbReference type="NCBI Taxonomy" id="1612552"/>
    <lineage>
        <taxon>Bacteria</taxon>
        <taxon>Bacillati</taxon>
        <taxon>Actinomycetota</taxon>
        <taxon>Actinomycetes</taxon>
        <taxon>Pseudonocardiales</taxon>
        <taxon>Pseudonocardiaceae</taxon>
        <taxon>Actinoalloteichus</taxon>
    </lineage>
</organism>
<evidence type="ECO:0000256" key="1">
    <source>
        <dbReference type="SAM" id="MobiDB-lite"/>
    </source>
</evidence>
<dbReference type="PANTHER" id="PTHR47691:SF3">
    <property type="entry name" value="HTH-TYPE TRANSCRIPTIONAL REGULATOR RV0890C-RELATED"/>
    <property type="match status" value="1"/>
</dbReference>
<evidence type="ECO:0000313" key="2">
    <source>
        <dbReference type="EMBL" id="APU16147.1"/>
    </source>
</evidence>
<reference evidence="3" key="1">
    <citation type="submission" date="2016-06" db="EMBL/GenBank/DDBJ databases">
        <title>Complete genome sequence of Actinoalloteichus fjordicus DSM 46855 (=ADI127-17), type strain of the new species Actinoalloteichus fjordicus.</title>
        <authorList>
            <person name="Ruckert C."/>
            <person name="Nouioui I."/>
            <person name="Willmese J."/>
            <person name="van Wezel G."/>
            <person name="Klenk H.-P."/>
            <person name="Kalinowski J."/>
            <person name="Zotchev S.B."/>
        </authorList>
    </citation>
    <scope>NUCLEOTIDE SEQUENCE [LARGE SCALE GENOMIC DNA]</scope>
    <source>
        <strain evidence="3">ADI127-7</strain>
    </source>
</reference>
<accession>A0AAC9PTK8</accession>
<dbReference type="Proteomes" id="UP000185511">
    <property type="component" value="Chromosome"/>
</dbReference>
<dbReference type="AlphaFoldDB" id="A0AAC9PTK8"/>
<dbReference type="EMBL" id="CP016076">
    <property type="protein sequence ID" value="APU16147.1"/>
    <property type="molecule type" value="Genomic_DNA"/>
</dbReference>
<gene>
    <name evidence="2" type="ORF">UA74_20610</name>
</gene>
<feature type="region of interest" description="Disordered" evidence="1">
    <location>
        <begin position="1"/>
        <end position="20"/>
    </location>
</feature>
<dbReference type="SUPFAM" id="SSF52540">
    <property type="entry name" value="P-loop containing nucleoside triphosphate hydrolases"/>
    <property type="match status" value="1"/>
</dbReference>
<dbReference type="PRINTS" id="PR00364">
    <property type="entry name" value="DISEASERSIST"/>
</dbReference>
<dbReference type="Gene3D" id="1.25.40.10">
    <property type="entry name" value="Tetratricopeptide repeat domain"/>
    <property type="match status" value="1"/>
</dbReference>
<dbReference type="PANTHER" id="PTHR47691">
    <property type="entry name" value="REGULATOR-RELATED"/>
    <property type="match status" value="1"/>
</dbReference>
<dbReference type="SUPFAM" id="SSF48452">
    <property type="entry name" value="TPR-like"/>
    <property type="match status" value="1"/>
</dbReference>